<dbReference type="InterPro" id="IPR006141">
    <property type="entry name" value="Intein_N"/>
</dbReference>
<dbReference type="Proteomes" id="UP001338137">
    <property type="component" value="Unassembled WGS sequence"/>
</dbReference>
<proteinExistence type="predicted"/>
<organism evidence="1 2">
    <name type="scientific">Paenibacillus alba</name>
    <dbReference type="NCBI Taxonomy" id="1197127"/>
    <lineage>
        <taxon>Bacteria</taxon>
        <taxon>Bacillati</taxon>
        <taxon>Bacillota</taxon>
        <taxon>Bacilli</taxon>
        <taxon>Bacillales</taxon>
        <taxon>Paenibacillaceae</taxon>
        <taxon>Paenibacillus</taxon>
    </lineage>
</organism>
<dbReference type="EMBL" id="JARLKY010000045">
    <property type="protein sequence ID" value="MEC0229040.1"/>
    <property type="molecule type" value="Genomic_DNA"/>
</dbReference>
<sequence>MVFICGRTWIKRNKNCFDYGEFLIIEGANIELIEDIVGFDNMKALNWLLYRECSKTMRQKELVKRTYKLEAAAEIGMTDPHNKLIGAFYVWKEAGDGKKRLHINPCEPSLIHTVQTQNHLVILGRYLYIDGKWIKIESE</sequence>
<gene>
    <name evidence="1" type="ORF">P4I72_18075</name>
</gene>
<evidence type="ECO:0008006" key="3">
    <source>
        <dbReference type="Google" id="ProtNLM"/>
    </source>
</evidence>
<protein>
    <recommendedName>
        <fullName evidence="3">YopX protein domain-containing protein</fullName>
    </recommendedName>
</protein>
<keyword evidence="2" id="KW-1185">Reference proteome</keyword>
<name>A0ABU6G4D7_9BACL</name>
<comment type="caution">
    <text evidence="1">The sequence shown here is derived from an EMBL/GenBank/DDBJ whole genome shotgun (WGS) entry which is preliminary data.</text>
</comment>
<dbReference type="PROSITE" id="PS50817">
    <property type="entry name" value="INTEIN_N_TER"/>
    <property type="match status" value="1"/>
</dbReference>
<accession>A0ABU6G4D7</accession>
<evidence type="ECO:0000313" key="1">
    <source>
        <dbReference type="EMBL" id="MEC0229040.1"/>
    </source>
</evidence>
<reference evidence="1 2" key="1">
    <citation type="submission" date="2023-03" db="EMBL/GenBank/DDBJ databases">
        <title>Bacillus Genome Sequencing.</title>
        <authorList>
            <person name="Dunlap C."/>
        </authorList>
    </citation>
    <scope>NUCLEOTIDE SEQUENCE [LARGE SCALE GENOMIC DNA]</scope>
    <source>
        <strain evidence="1 2">BD-533</strain>
    </source>
</reference>
<evidence type="ECO:0000313" key="2">
    <source>
        <dbReference type="Proteomes" id="UP001338137"/>
    </source>
</evidence>
<dbReference type="RefSeq" id="WP_326073194.1">
    <property type="nucleotide sequence ID" value="NZ_JARLKY010000045.1"/>
</dbReference>